<dbReference type="RefSeq" id="WP_284191734.1">
    <property type="nucleotide sequence ID" value="NZ_BSPW01000027.1"/>
</dbReference>
<evidence type="ECO:0000313" key="1">
    <source>
        <dbReference type="EMBL" id="GLT17834.1"/>
    </source>
</evidence>
<organism evidence="1 2">
    <name type="scientific">Vibrio zhanjiangensis</name>
    <dbReference type="NCBI Taxonomy" id="1046128"/>
    <lineage>
        <taxon>Bacteria</taxon>
        <taxon>Pseudomonadati</taxon>
        <taxon>Pseudomonadota</taxon>
        <taxon>Gammaproteobacteria</taxon>
        <taxon>Vibrionales</taxon>
        <taxon>Vibrionaceae</taxon>
        <taxon>Vibrio</taxon>
    </lineage>
</organism>
<proteinExistence type="predicted"/>
<protein>
    <submittedName>
        <fullName evidence="1">Uncharacterized protein</fullName>
    </submittedName>
</protein>
<reference evidence="2" key="1">
    <citation type="journal article" date="2019" name="Int. J. Syst. Evol. Microbiol.">
        <title>The Global Catalogue of Microorganisms (GCM) 10K type strain sequencing project: providing services to taxonomists for standard genome sequencing and annotation.</title>
        <authorList>
            <consortium name="The Broad Institute Genomics Platform"/>
            <consortium name="The Broad Institute Genome Sequencing Center for Infectious Disease"/>
            <person name="Wu L."/>
            <person name="Ma J."/>
        </authorList>
    </citation>
    <scope>NUCLEOTIDE SEQUENCE [LARGE SCALE GENOMIC DNA]</scope>
    <source>
        <strain evidence="2">NBRC 108723</strain>
    </source>
</reference>
<evidence type="ECO:0000313" key="2">
    <source>
        <dbReference type="Proteomes" id="UP001157138"/>
    </source>
</evidence>
<dbReference type="Proteomes" id="UP001157138">
    <property type="component" value="Unassembled WGS sequence"/>
</dbReference>
<sequence>MLYKSQLLDQVLNIRANVHPTHIEGYLHRLYEDCVPSITSSRQEALLNQYLLECLELDLSTVDFELTGVDKGTENLTAQHLALLPSGIVCKTLTLWSGYIYNKNINNYINKKDITVIKEYFLEHYGWLTRQSSLNDDVSKMPFQDKLQTLPVPKTFLPLDSFLFDHLPQISLLGINILTADWPHVYKKLLTLKLPKKEINTKVNEKIGIVPLNKEDVESTLFICLERISKEWHEKFLPKSA</sequence>
<accession>A0ABQ6EXX8</accession>
<comment type="caution">
    <text evidence="1">The sequence shown here is derived from an EMBL/GenBank/DDBJ whole genome shotgun (WGS) entry which is preliminary data.</text>
</comment>
<dbReference type="EMBL" id="BSPW01000027">
    <property type="protein sequence ID" value="GLT17834.1"/>
    <property type="molecule type" value="Genomic_DNA"/>
</dbReference>
<name>A0ABQ6EXX8_9VIBR</name>
<keyword evidence="2" id="KW-1185">Reference proteome</keyword>
<gene>
    <name evidence="1" type="ORF">GCM10007938_16120</name>
</gene>